<keyword evidence="2" id="KW-1185">Reference proteome</keyword>
<dbReference type="Proteomes" id="UP000799754">
    <property type="component" value="Unassembled WGS sequence"/>
</dbReference>
<evidence type="ECO:0000313" key="2">
    <source>
        <dbReference type="Proteomes" id="UP000799754"/>
    </source>
</evidence>
<accession>A0ACB6S494</accession>
<name>A0ACB6S494_9PLEO</name>
<proteinExistence type="predicted"/>
<organism evidence="1 2">
    <name type="scientific">Macroventuria anomochaeta</name>
    <dbReference type="NCBI Taxonomy" id="301207"/>
    <lineage>
        <taxon>Eukaryota</taxon>
        <taxon>Fungi</taxon>
        <taxon>Dikarya</taxon>
        <taxon>Ascomycota</taxon>
        <taxon>Pezizomycotina</taxon>
        <taxon>Dothideomycetes</taxon>
        <taxon>Pleosporomycetidae</taxon>
        <taxon>Pleosporales</taxon>
        <taxon>Pleosporineae</taxon>
        <taxon>Didymellaceae</taxon>
        <taxon>Macroventuria</taxon>
    </lineage>
</organism>
<protein>
    <submittedName>
        <fullName evidence="1">Uncharacterized protein</fullName>
    </submittedName>
</protein>
<gene>
    <name evidence="1" type="ORF">BU25DRAFT_409481</name>
</gene>
<comment type="caution">
    <text evidence="1">The sequence shown here is derived from an EMBL/GenBank/DDBJ whole genome shotgun (WGS) entry which is preliminary data.</text>
</comment>
<dbReference type="EMBL" id="MU006711">
    <property type="protein sequence ID" value="KAF2628996.1"/>
    <property type="molecule type" value="Genomic_DNA"/>
</dbReference>
<evidence type="ECO:0000313" key="1">
    <source>
        <dbReference type="EMBL" id="KAF2628996.1"/>
    </source>
</evidence>
<reference evidence="1" key="1">
    <citation type="journal article" date="2020" name="Stud. Mycol.">
        <title>101 Dothideomycetes genomes: a test case for predicting lifestyles and emergence of pathogens.</title>
        <authorList>
            <person name="Haridas S."/>
            <person name="Albert R."/>
            <person name="Binder M."/>
            <person name="Bloem J."/>
            <person name="Labutti K."/>
            <person name="Salamov A."/>
            <person name="Andreopoulos B."/>
            <person name="Baker S."/>
            <person name="Barry K."/>
            <person name="Bills G."/>
            <person name="Bluhm B."/>
            <person name="Cannon C."/>
            <person name="Castanera R."/>
            <person name="Culley D."/>
            <person name="Daum C."/>
            <person name="Ezra D."/>
            <person name="Gonzalez J."/>
            <person name="Henrissat B."/>
            <person name="Kuo A."/>
            <person name="Liang C."/>
            <person name="Lipzen A."/>
            <person name="Lutzoni F."/>
            <person name="Magnuson J."/>
            <person name="Mondo S."/>
            <person name="Nolan M."/>
            <person name="Ohm R."/>
            <person name="Pangilinan J."/>
            <person name="Park H.-J."/>
            <person name="Ramirez L."/>
            <person name="Alfaro M."/>
            <person name="Sun H."/>
            <person name="Tritt A."/>
            <person name="Yoshinaga Y."/>
            <person name="Zwiers L.-H."/>
            <person name="Turgeon B."/>
            <person name="Goodwin S."/>
            <person name="Spatafora J."/>
            <person name="Crous P."/>
            <person name="Grigoriev I."/>
        </authorList>
    </citation>
    <scope>NUCLEOTIDE SEQUENCE</scope>
    <source>
        <strain evidence="1">CBS 525.71</strain>
    </source>
</reference>
<sequence length="197" mass="21178">MLAQTLVKANYCCPGDPSTYVAEYLPNACVALRYGHQRRLQKGSSYAPKYLLFVPHAQSHLRHPIGAFLPNAQGETVVRVAQVRGTMQGLADVGRGSSVVIHDCFVGTALALGDPLRASGAPVSGRSHLFLRPSSAASIRRQTSERLQGAFVSIIVHAQQRRCAFTEANCITTPPVPCISAISLAPEACITDRPLSW</sequence>